<evidence type="ECO:0000313" key="1">
    <source>
        <dbReference type="EMBL" id="ALL01540.1"/>
    </source>
</evidence>
<dbReference type="GeneID" id="26099839"/>
<dbReference type="EMBL" id="CP013011">
    <property type="protein sequence ID" value="ALL01540.1"/>
    <property type="molecule type" value="Genomic_DNA"/>
</dbReference>
<dbReference type="Proteomes" id="UP000058613">
    <property type="component" value="Chromosome"/>
</dbReference>
<evidence type="ECO:0008006" key="3">
    <source>
        <dbReference type="Google" id="ProtNLM"/>
    </source>
</evidence>
<name>A0A0P0N3N5_9CREN</name>
<dbReference type="AlphaFoldDB" id="A0A0P0N3N5"/>
<accession>A0A0P0N3N5</accession>
<proteinExistence type="predicted"/>
<dbReference type="RefSeq" id="WP_143522154.1">
    <property type="nucleotide sequence ID" value="NZ_CP013011.1"/>
</dbReference>
<sequence>MGEKPILYIHPTCATSYEVVRHLASKGLLDGVKLVSTSQPGASAVLREAVWSVPWLVVEGVPVATDPVSPKEVESILLGEGPLERSDPVQEFMEAVLHSAYAAAVSYLHGSIEPVIDTAFVSAATRAPLRGLDVEEISREIQSRAGELYAEWEDKLMRALGISFVRELWWASRGELSKEKLRELASPENVGLWLIAKASIGRNGLPDKPLPDQERLEKLAGFVQRGAAGLLSRIKREQEKILGDEEYWRLLAEKLSG</sequence>
<dbReference type="KEGG" id="pdl:Pyrde_1497"/>
<evidence type="ECO:0000313" key="2">
    <source>
        <dbReference type="Proteomes" id="UP000058613"/>
    </source>
</evidence>
<reference evidence="1 2" key="1">
    <citation type="submission" date="2015-10" db="EMBL/GenBank/DDBJ databases">
        <title>Complete genome sequence of hyperthermophilic archaeon Pyrodictium delaneyi Su06.</title>
        <authorList>
            <person name="Jung J.-H."/>
            <person name="Lin J."/>
            <person name="Holden J.F."/>
            <person name="Park C.-S."/>
        </authorList>
    </citation>
    <scope>NUCLEOTIDE SEQUENCE [LARGE SCALE GENOMIC DNA]</scope>
    <source>
        <strain evidence="1 2">Su06</strain>
    </source>
</reference>
<protein>
    <recommendedName>
        <fullName evidence="3">Thioredoxin/glutaredoxin</fullName>
    </recommendedName>
</protein>
<organism evidence="1 2">
    <name type="scientific">Pyrodictium delaneyi</name>
    <dbReference type="NCBI Taxonomy" id="1273541"/>
    <lineage>
        <taxon>Archaea</taxon>
        <taxon>Thermoproteota</taxon>
        <taxon>Thermoprotei</taxon>
        <taxon>Desulfurococcales</taxon>
        <taxon>Pyrodictiaceae</taxon>
        <taxon>Pyrodictium</taxon>
    </lineage>
</organism>
<gene>
    <name evidence="1" type="ORF">Pyrde_1497</name>
</gene>